<proteinExistence type="predicted"/>
<dbReference type="Proteomes" id="UP000092444">
    <property type="component" value="Unassembled WGS sequence"/>
</dbReference>
<protein>
    <submittedName>
        <fullName evidence="1">Uncharacterized protein</fullName>
    </submittedName>
</protein>
<reference evidence="1" key="1">
    <citation type="submission" date="2020-05" db="UniProtKB">
        <authorList>
            <consortium name="EnsemblMetazoa"/>
        </authorList>
    </citation>
    <scope>IDENTIFICATION</scope>
    <source>
        <strain evidence="1">Yale</strain>
    </source>
</reference>
<dbReference type="VEuPathDB" id="VectorBase:GMOY000971"/>
<dbReference type="AlphaFoldDB" id="A0A1B0FBQ0"/>
<evidence type="ECO:0000313" key="1">
    <source>
        <dbReference type="EnsemblMetazoa" id="GMOY000971-PA"/>
    </source>
</evidence>
<evidence type="ECO:0000313" key="2">
    <source>
        <dbReference type="Proteomes" id="UP000092444"/>
    </source>
</evidence>
<organism evidence="1 2">
    <name type="scientific">Glossina morsitans morsitans</name>
    <name type="common">Savannah tsetse fly</name>
    <dbReference type="NCBI Taxonomy" id="37546"/>
    <lineage>
        <taxon>Eukaryota</taxon>
        <taxon>Metazoa</taxon>
        <taxon>Ecdysozoa</taxon>
        <taxon>Arthropoda</taxon>
        <taxon>Hexapoda</taxon>
        <taxon>Insecta</taxon>
        <taxon>Pterygota</taxon>
        <taxon>Neoptera</taxon>
        <taxon>Endopterygota</taxon>
        <taxon>Diptera</taxon>
        <taxon>Brachycera</taxon>
        <taxon>Muscomorpha</taxon>
        <taxon>Hippoboscoidea</taxon>
        <taxon>Glossinidae</taxon>
        <taxon>Glossina</taxon>
    </lineage>
</organism>
<sequence>MEWGPIKRPMWIKFGPLKFYVKLLLRTNFHHKTLPLVYKGLCLLRILICPDIQNIDLRASFCQFTINNYFHYEIFKITPIEDIKNQFS</sequence>
<name>A0A1B0FBQ0_GLOMM</name>
<dbReference type="EMBL" id="CCAG010004106">
    <property type="status" value="NOT_ANNOTATED_CDS"/>
    <property type="molecule type" value="Genomic_DNA"/>
</dbReference>
<accession>A0A1B0FBQ0</accession>
<dbReference type="EnsemblMetazoa" id="GMOY000971-RA">
    <property type="protein sequence ID" value="GMOY000971-PA"/>
    <property type="gene ID" value="GMOY000971"/>
</dbReference>
<keyword evidence="2" id="KW-1185">Reference proteome</keyword>